<dbReference type="EMBL" id="CP144916">
    <property type="protein sequence ID" value="WWC41286.1"/>
    <property type="molecule type" value="Genomic_DNA"/>
</dbReference>
<protein>
    <submittedName>
        <fullName evidence="1">Uncharacterized protein</fullName>
    </submittedName>
</protein>
<dbReference type="GeneID" id="93113677"/>
<organism evidence="1 2">
    <name type="scientific">Campylobacter vicugnae</name>
    <dbReference type="NCBI Taxonomy" id="1660076"/>
    <lineage>
        <taxon>Bacteria</taxon>
        <taxon>Pseudomonadati</taxon>
        <taxon>Campylobacterota</taxon>
        <taxon>Epsilonproteobacteria</taxon>
        <taxon>Campylobacterales</taxon>
        <taxon>Campylobacteraceae</taxon>
        <taxon>Campylobacter</taxon>
    </lineage>
</organism>
<evidence type="ECO:0000313" key="2">
    <source>
        <dbReference type="Proteomes" id="UP001318120"/>
    </source>
</evidence>
<sequence length="130" mass="14344">MLLSGGALEIKDIDGNVVSGVSGNYYNKFSATLTKHGQTVSLPITNTGIKGLLIVKTTAIKGHQTVHSRSAYLNRSWVVAPAMGHRADGAVYKYTYTLNSIPQNFILEKNQNGDWIDKYGTYNVEILLYY</sequence>
<proteinExistence type="predicted"/>
<reference evidence="1 2" key="1">
    <citation type="journal article" date="2017" name="Genome Biol. Evol.">
        <title>Comparative Genomic Analysis Identifies a Campylobacter Clade Deficient in Selenium Metabolism.</title>
        <authorList>
            <person name="Miller W.G."/>
            <person name="Yee E."/>
            <person name="Lopes B.S."/>
            <person name="Chapman M.H."/>
            <person name="Huynh S."/>
            <person name="Bono J.L."/>
            <person name="Parker C.T."/>
            <person name="Strachan N.J.C."/>
            <person name="Forbes K.J."/>
        </authorList>
    </citation>
    <scope>NUCLEOTIDE SEQUENCE [LARGE SCALE GENOMIC DNA]</scope>
    <source>
        <strain evidence="1 2">RM9261</strain>
    </source>
</reference>
<evidence type="ECO:0000313" key="1">
    <source>
        <dbReference type="EMBL" id="WWC41286.1"/>
    </source>
</evidence>
<accession>A0ABZ2E6C8</accession>
<dbReference type="Proteomes" id="UP001318120">
    <property type="component" value="Chromosome"/>
</dbReference>
<gene>
    <name evidence="1" type="ORF">CVIC9261_06165</name>
</gene>
<dbReference type="RefSeq" id="WP_086256423.1">
    <property type="nucleotide sequence ID" value="NZ_CP144915.1"/>
</dbReference>
<keyword evidence="2" id="KW-1185">Reference proteome</keyword>
<name>A0ABZ2E6C8_9BACT</name>